<name>A0A1C3XU18_9BRAD</name>
<organism evidence="1 2">
    <name type="scientific">Bradyrhizobium shewense</name>
    <dbReference type="NCBI Taxonomy" id="1761772"/>
    <lineage>
        <taxon>Bacteria</taxon>
        <taxon>Pseudomonadati</taxon>
        <taxon>Pseudomonadota</taxon>
        <taxon>Alphaproteobacteria</taxon>
        <taxon>Hyphomicrobiales</taxon>
        <taxon>Nitrobacteraceae</taxon>
        <taxon>Bradyrhizobium</taxon>
    </lineage>
</organism>
<evidence type="ECO:0000313" key="2">
    <source>
        <dbReference type="Proteomes" id="UP000199184"/>
    </source>
</evidence>
<dbReference type="Proteomes" id="UP000199184">
    <property type="component" value="Unassembled WGS sequence"/>
</dbReference>
<protein>
    <submittedName>
        <fullName evidence="1">Uncharacterized protein</fullName>
    </submittedName>
</protein>
<evidence type="ECO:0000313" key="1">
    <source>
        <dbReference type="EMBL" id="SCB55526.1"/>
    </source>
</evidence>
<proteinExistence type="predicted"/>
<keyword evidence="2" id="KW-1185">Reference proteome</keyword>
<dbReference type="AlphaFoldDB" id="A0A1C3XU18"/>
<dbReference type="EMBL" id="FMAI01000044">
    <property type="protein sequence ID" value="SCB55526.1"/>
    <property type="molecule type" value="Genomic_DNA"/>
</dbReference>
<gene>
    <name evidence="1" type="ORF">GA0061098_10446</name>
</gene>
<reference evidence="2" key="1">
    <citation type="submission" date="2016-08" db="EMBL/GenBank/DDBJ databases">
        <authorList>
            <person name="Varghese N."/>
            <person name="Submissions Spin"/>
        </authorList>
    </citation>
    <scope>NUCLEOTIDE SEQUENCE [LARGE SCALE GENOMIC DNA]</scope>
    <source>
        <strain evidence="2">ERR11</strain>
    </source>
</reference>
<accession>A0A1C3XU18</accession>
<sequence>MYLHVWHRRTSRSPLCYFRTVGLADAVLGLGEIANVSQVFQPSGLFCAANSQYPFRFT</sequence>